<feature type="compositionally biased region" description="Polar residues" evidence="1">
    <location>
        <begin position="24"/>
        <end position="34"/>
    </location>
</feature>
<evidence type="ECO:0000256" key="2">
    <source>
        <dbReference type="SAM" id="Phobius"/>
    </source>
</evidence>
<accession>A0AAD5V1T6</accession>
<comment type="caution">
    <text evidence="3">The sequence shown here is derived from an EMBL/GenBank/DDBJ whole genome shotgun (WGS) entry which is preliminary data.</text>
</comment>
<feature type="compositionally biased region" description="Pro residues" evidence="1">
    <location>
        <begin position="346"/>
        <end position="364"/>
    </location>
</feature>
<keyword evidence="2" id="KW-0472">Membrane</keyword>
<dbReference type="AlphaFoldDB" id="A0AAD5V1T6"/>
<reference evidence="3" key="1">
    <citation type="submission" date="2022-07" db="EMBL/GenBank/DDBJ databases">
        <title>Genome Sequence of Physisporinus lineatus.</title>
        <authorList>
            <person name="Buettner E."/>
        </authorList>
    </citation>
    <scope>NUCLEOTIDE SEQUENCE</scope>
    <source>
        <strain evidence="3">VT162</strain>
    </source>
</reference>
<gene>
    <name evidence="3" type="ORF">NLI96_g5996</name>
</gene>
<feature type="region of interest" description="Disordered" evidence="1">
    <location>
        <begin position="23"/>
        <end position="464"/>
    </location>
</feature>
<feature type="compositionally biased region" description="Pro residues" evidence="1">
    <location>
        <begin position="311"/>
        <end position="321"/>
    </location>
</feature>
<feature type="compositionally biased region" description="Low complexity" evidence="1">
    <location>
        <begin position="402"/>
        <end position="416"/>
    </location>
</feature>
<evidence type="ECO:0000313" key="4">
    <source>
        <dbReference type="Proteomes" id="UP001212997"/>
    </source>
</evidence>
<feature type="compositionally biased region" description="Polar residues" evidence="1">
    <location>
        <begin position="369"/>
        <end position="394"/>
    </location>
</feature>
<name>A0AAD5V1T6_9APHY</name>
<keyword evidence="2" id="KW-1133">Transmembrane helix</keyword>
<organism evidence="3 4">
    <name type="scientific">Meripilus lineatus</name>
    <dbReference type="NCBI Taxonomy" id="2056292"/>
    <lineage>
        <taxon>Eukaryota</taxon>
        <taxon>Fungi</taxon>
        <taxon>Dikarya</taxon>
        <taxon>Basidiomycota</taxon>
        <taxon>Agaricomycotina</taxon>
        <taxon>Agaricomycetes</taxon>
        <taxon>Polyporales</taxon>
        <taxon>Meripilaceae</taxon>
        <taxon>Meripilus</taxon>
    </lineage>
</organism>
<evidence type="ECO:0000256" key="1">
    <source>
        <dbReference type="SAM" id="MobiDB-lite"/>
    </source>
</evidence>
<keyword evidence="4" id="KW-1185">Reference proteome</keyword>
<feature type="compositionally biased region" description="Polar residues" evidence="1">
    <location>
        <begin position="233"/>
        <end position="248"/>
    </location>
</feature>
<feature type="compositionally biased region" description="Low complexity" evidence="1">
    <location>
        <begin position="220"/>
        <end position="232"/>
    </location>
</feature>
<feature type="compositionally biased region" description="Low complexity" evidence="1">
    <location>
        <begin position="35"/>
        <end position="73"/>
    </location>
</feature>
<feature type="compositionally biased region" description="Low complexity" evidence="1">
    <location>
        <begin position="143"/>
        <end position="171"/>
    </location>
</feature>
<protein>
    <submittedName>
        <fullName evidence="3">Uncharacterized protein</fullName>
    </submittedName>
</protein>
<feature type="region of interest" description="Disordered" evidence="1">
    <location>
        <begin position="479"/>
        <end position="515"/>
    </location>
</feature>
<sequence length="609" mass="65540">MEDPQDDVQISIKSRISAFEALSKSPQNLLDTPNSPTSSSLSPIIPSTKPLTPVRPISRSPSPSPPSLGSRNSLIDLKEWVVEDLVPPPIPRRKNTVHGNGRPHNPSSPDPLIRPSTPQSTPLIHLEESPPKPAAKAPPLPPRKASYSSLSSVSLSTNSSSSSLPARSPSAPSVPLPPPQTRKKSDSLTVDHTYPPFSKLGIAIPPQRNGHDGSGHVHASSISSFHSVSLSSDGGTDPTTPGSLSNHVATFPIDHEDSDHKDSDQNRFSRDREPDTTSLDESYENVSASSAISPTLSQDWDQLMSRRSDPPPRLPQRPKPSPILTTPLSPPSGNSPHVSPKLQPKRSPPPPPPPRPARGPPPPSNRSSLASTIASNSDRSSILSNATSRTSLSSVHKPPLISSSSSSTATTSSLQQYPPPPQTYQPPSQNSALGLGFAFHVQQQMLKKKQPPRPTPIPPAARKRYEAVFNGNALASRKMREKENGQTNGYANGFLGPSRLDAKSPPPGNRKRQAAGWRGLSVDLITNPEVVQEAVNGPSWEKKEGSETGEKEKGGDVGLEERLHGRVVAKIWRASKLDNAKLKELWCAYVPFWIIIFMMFTGFCSSGVM</sequence>
<feature type="transmembrane region" description="Helical" evidence="2">
    <location>
        <begin position="588"/>
        <end position="608"/>
    </location>
</feature>
<keyword evidence="2" id="KW-0812">Transmembrane</keyword>
<feature type="compositionally biased region" description="Polar residues" evidence="1">
    <location>
        <begin position="276"/>
        <end position="300"/>
    </location>
</feature>
<proteinExistence type="predicted"/>
<evidence type="ECO:0000313" key="3">
    <source>
        <dbReference type="EMBL" id="KAJ3483914.1"/>
    </source>
</evidence>
<dbReference type="Proteomes" id="UP001212997">
    <property type="component" value="Unassembled WGS sequence"/>
</dbReference>
<dbReference type="EMBL" id="JANAWD010000209">
    <property type="protein sequence ID" value="KAJ3483914.1"/>
    <property type="molecule type" value="Genomic_DNA"/>
</dbReference>
<feature type="compositionally biased region" description="Basic and acidic residues" evidence="1">
    <location>
        <begin position="253"/>
        <end position="275"/>
    </location>
</feature>
<feature type="compositionally biased region" description="Pro residues" evidence="1">
    <location>
        <begin position="131"/>
        <end position="142"/>
    </location>
</feature>